<evidence type="ECO:0000256" key="2">
    <source>
        <dbReference type="ARBA" id="ARBA00007401"/>
    </source>
</evidence>
<dbReference type="EMBL" id="BJHW01000001">
    <property type="protein sequence ID" value="GDY57843.1"/>
    <property type="molecule type" value="Genomic_DNA"/>
</dbReference>
<dbReference type="InterPro" id="IPR013783">
    <property type="entry name" value="Ig-like_fold"/>
</dbReference>
<name>A0A4D4LIG5_STRVO</name>
<keyword evidence="5" id="KW-0326">Glycosidase</keyword>
<dbReference type="PANTHER" id="PTHR46323:SF2">
    <property type="entry name" value="BETA-GALACTOSIDASE"/>
    <property type="match status" value="1"/>
</dbReference>
<keyword evidence="4" id="KW-0378">Hydrolase</keyword>
<keyword evidence="10" id="KW-1185">Reference proteome</keyword>
<feature type="domain" description="Glycosyl hydrolases family 2 sugar binding" evidence="8">
    <location>
        <begin position="2"/>
        <end position="80"/>
    </location>
</feature>
<feature type="region of interest" description="Disordered" evidence="6">
    <location>
        <begin position="175"/>
        <end position="205"/>
    </location>
</feature>
<evidence type="ECO:0000259" key="7">
    <source>
        <dbReference type="Pfam" id="PF00703"/>
    </source>
</evidence>
<evidence type="ECO:0000256" key="6">
    <source>
        <dbReference type="SAM" id="MobiDB-lite"/>
    </source>
</evidence>
<dbReference type="InterPro" id="IPR006104">
    <property type="entry name" value="Glyco_hydro_2_N"/>
</dbReference>
<feature type="compositionally biased region" description="Low complexity" evidence="6">
    <location>
        <begin position="182"/>
        <end position="205"/>
    </location>
</feature>
<dbReference type="PANTHER" id="PTHR46323">
    <property type="entry name" value="BETA-GALACTOSIDASE"/>
    <property type="match status" value="1"/>
</dbReference>
<dbReference type="GO" id="GO:0004565">
    <property type="term" value="F:beta-galactosidase activity"/>
    <property type="evidence" value="ECO:0007669"/>
    <property type="project" value="UniProtKB-EC"/>
</dbReference>
<dbReference type="InterPro" id="IPR006102">
    <property type="entry name" value="Ig-like_GH2"/>
</dbReference>
<dbReference type="InterPro" id="IPR036156">
    <property type="entry name" value="Beta-gal/glucu_dom_sf"/>
</dbReference>
<dbReference type="GO" id="GO:0005990">
    <property type="term" value="P:lactose catabolic process"/>
    <property type="evidence" value="ECO:0007669"/>
    <property type="project" value="TreeGrafter"/>
</dbReference>
<evidence type="ECO:0000256" key="1">
    <source>
        <dbReference type="ARBA" id="ARBA00001412"/>
    </source>
</evidence>
<dbReference type="Proteomes" id="UP000301309">
    <property type="component" value="Unassembled WGS sequence"/>
</dbReference>
<dbReference type="AlphaFoldDB" id="A0A4D4LIG5"/>
<dbReference type="SUPFAM" id="SSF49303">
    <property type="entry name" value="beta-Galactosidase/glucuronidase domain"/>
    <property type="match status" value="1"/>
</dbReference>
<dbReference type="Pfam" id="PF00703">
    <property type="entry name" value="Glyco_hydro_2"/>
    <property type="match status" value="1"/>
</dbReference>
<gene>
    <name evidence="9" type="ORF">SVIO_084660</name>
</gene>
<feature type="domain" description="Glycoside hydrolase family 2 immunoglobulin-like beta-sandwich" evidence="7">
    <location>
        <begin position="82"/>
        <end position="173"/>
    </location>
</feature>
<dbReference type="InterPro" id="IPR050347">
    <property type="entry name" value="Bact_Beta-galactosidase"/>
</dbReference>
<proteinExistence type="inferred from homology"/>
<comment type="caution">
    <text evidence="9">The sequence shown here is derived from an EMBL/GenBank/DDBJ whole genome shotgun (WGS) entry which is preliminary data.</text>
</comment>
<dbReference type="Gene3D" id="2.60.120.260">
    <property type="entry name" value="Galactose-binding domain-like"/>
    <property type="match status" value="1"/>
</dbReference>
<dbReference type="EC" id="3.2.1.23" evidence="3"/>
<sequence length="205" mass="22684">MIRFDGVTSGWFLWVNGHYVGYDQGGYVPAEFDVTDYLRPGATNRIAVQVHRWSAGSYLEDYDQWRYAGIFRSVSLYSTPTTRMEDAYVTTDLDASYRDATLRTEVDIARTGSDKSGPHQVTGVLYDPKGREVRRLTAAEKAGKAELTGPIANPAKWSDETPNLYALVLTLRDPGARRSRPCARASVSARSRSRTSSSRSTASGS</sequence>
<evidence type="ECO:0000313" key="10">
    <source>
        <dbReference type="Proteomes" id="UP000301309"/>
    </source>
</evidence>
<evidence type="ECO:0000256" key="3">
    <source>
        <dbReference type="ARBA" id="ARBA00012756"/>
    </source>
</evidence>
<dbReference type="Pfam" id="PF02837">
    <property type="entry name" value="Glyco_hydro_2_N"/>
    <property type="match status" value="1"/>
</dbReference>
<dbReference type="Gene3D" id="2.60.40.10">
    <property type="entry name" value="Immunoglobulins"/>
    <property type="match status" value="1"/>
</dbReference>
<dbReference type="SUPFAM" id="SSF49785">
    <property type="entry name" value="Galactose-binding domain-like"/>
    <property type="match status" value="1"/>
</dbReference>
<evidence type="ECO:0000259" key="8">
    <source>
        <dbReference type="Pfam" id="PF02837"/>
    </source>
</evidence>
<protein>
    <recommendedName>
        <fullName evidence="3">beta-galactosidase</fullName>
        <ecNumber evidence="3">3.2.1.23</ecNumber>
    </recommendedName>
</protein>
<dbReference type="InterPro" id="IPR008979">
    <property type="entry name" value="Galactose-bd-like_sf"/>
</dbReference>
<comment type="catalytic activity">
    <reaction evidence="1">
        <text>Hydrolysis of terminal non-reducing beta-D-galactose residues in beta-D-galactosides.</text>
        <dbReference type="EC" id="3.2.1.23"/>
    </reaction>
</comment>
<accession>A0A4D4LIG5</accession>
<evidence type="ECO:0000256" key="4">
    <source>
        <dbReference type="ARBA" id="ARBA00022801"/>
    </source>
</evidence>
<organism evidence="9 10">
    <name type="scientific">Streptomyces violaceusniger</name>
    <dbReference type="NCBI Taxonomy" id="68280"/>
    <lineage>
        <taxon>Bacteria</taxon>
        <taxon>Bacillati</taxon>
        <taxon>Actinomycetota</taxon>
        <taxon>Actinomycetes</taxon>
        <taxon>Kitasatosporales</taxon>
        <taxon>Streptomycetaceae</taxon>
        <taxon>Streptomyces</taxon>
        <taxon>Streptomyces violaceusniger group</taxon>
    </lineage>
</organism>
<comment type="similarity">
    <text evidence="2">Belongs to the glycosyl hydrolase 2 family.</text>
</comment>
<evidence type="ECO:0000256" key="5">
    <source>
        <dbReference type="ARBA" id="ARBA00023295"/>
    </source>
</evidence>
<evidence type="ECO:0000313" key="9">
    <source>
        <dbReference type="EMBL" id="GDY57843.1"/>
    </source>
</evidence>
<reference evidence="9 10" key="1">
    <citation type="journal article" date="2020" name="Int. J. Syst. Evol. Microbiol.">
        <title>Reclassification of Streptomyces castelarensis and Streptomyces sporoclivatus as later heterotypic synonyms of Streptomyces antimycoticus.</title>
        <authorList>
            <person name="Komaki H."/>
            <person name="Tamura T."/>
        </authorList>
    </citation>
    <scope>NUCLEOTIDE SEQUENCE [LARGE SCALE GENOMIC DNA]</scope>
    <source>
        <strain evidence="9 10">NBRC 13459</strain>
    </source>
</reference>
<dbReference type="GO" id="GO:0009341">
    <property type="term" value="C:beta-galactosidase complex"/>
    <property type="evidence" value="ECO:0007669"/>
    <property type="project" value="TreeGrafter"/>
</dbReference>